<evidence type="ECO:0000313" key="2">
    <source>
        <dbReference type="EMBL" id="MDQ0291003.1"/>
    </source>
</evidence>
<accession>A0AAE3VIF5</accession>
<keyword evidence="1" id="KW-0812">Transmembrane</keyword>
<proteinExistence type="predicted"/>
<keyword evidence="1" id="KW-0472">Membrane</keyword>
<name>A0AAE3VIF5_9BACT</name>
<sequence length="96" mass="10607">MGETEDVIMNLLRESESEQRRKALIRDIAQAVAREIPRECPLGLTESELRGLRDLSGCYRQGKVAIGRFFLGLLIASIIGGILAVIDKVGIGWLLK</sequence>
<comment type="caution">
    <text evidence="2">The sequence shown here is derived from an EMBL/GenBank/DDBJ whole genome shotgun (WGS) entry which is preliminary data.</text>
</comment>
<dbReference type="Proteomes" id="UP001238163">
    <property type="component" value="Unassembled WGS sequence"/>
</dbReference>
<organism evidence="2 3">
    <name type="scientific">Oligosphaera ethanolica</name>
    <dbReference type="NCBI Taxonomy" id="760260"/>
    <lineage>
        <taxon>Bacteria</taxon>
        <taxon>Pseudomonadati</taxon>
        <taxon>Lentisphaerota</taxon>
        <taxon>Oligosphaeria</taxon>
        <taxon>Oligosphaerales</taxon>
        <taxon>Oligosphaeraceae</taxon>
        <taxon>Oligosphaera</taxon>
    </lineage>
</organism>
<dbReference type="AlphaFoldDB" id="A0AAE3VIF5"/>
<feature type="transmembrane region" description="Helical" evidence="1">
    <location>
        <begin position="69"/>
        <end position="86"/>
    </location>
</feature>
<evidence type="ECO:0000256" key="1">
    <source>
        <dbReference type="SAM" id="Phobius"/>
    </source>
</evidence>
<protein>
    <submittedName>
        <fullName evidence="2">Uncharacterized protein</fullName>
    </submittedName>
</protein>
<dbReference type="RefSeq" id="WP_307263162.1">
    <property type="nucleotide sequence ID" value="NZ_JAUSVL010000001.1"/>
</dbReference>
<reference evidence="2" key="1">
    <citation type="submission" date="2023-07" db="EMBL/GenBank/DDBJ databases">
        <title>Genomic Encyclopedia of Type Strains, Phase IV (KMG-IV): sequencing the most valuable type-strain genomes for metagenomic binning, comparative biology and taxonomic classification.</title>
        <authorList>
            <person name="Goeker M."/>
        </authorList>
    </citation>
    <scope>NUCLEOTIDE SEQUENCE</scope>
    <source>
        <strain evidence="2">DSM 24202</strain>
    </source>
</reference>
<keyword evidence="3" id="KW-1185">Reference proteome</keyword>
<keyword evidence="1" id="KW-1133">Transmembrane helix</keyword>
<gene>
    <name evidence="2" type="ORF">J3R75_003110</name>
</gene>
<evidence type="ECO:0000313" key="3">
    <source>
        <dbReference type="Proteomes" id="UP001238163"/>
    </source>
</evidence>
<dbReference type="EMBL" id="JAUSVL010000001">
    <property type="protein sequence ID" value="MDQ0291003.1"/>
    <property type="molecule type" value="Genomic_DNA"/>
</dbReference>